<accession>A0A1N7SFZ2</accession>
<organism evidence="1 2">
    <name type="scientific">Paraburkholderia piptadeniae</name>
    <dbReference type="NCBI Taxonomy" id="1701573"/>
    <lineage>
        <taxon>Bacteria</taxon>
        <taxon>Pseudomonadati</taxon>
        <taxon>Pseudomonadota</taxon>
        <taxon>Betaproteobacteria</taxon>
        <taxon>Burkholderiales</taxon>
        <taxon>Burkholderiaceae</taxon>
        <taxon>Paraburkholderia</taxon>
    </lineage>
</organism>
<keyword evidence="2" id="KW-1185">Reference proteome</keyword>
<comment type="caution">
    <text evidence="1">The sequence shown here is derived from an EMBL/GenBank/DDBJ whole genome shotgun (WGS) entry which is preliminary data.</text>
</comment>
<protein>
    <submittedName>
        <fullName evidence="1">Uncharacterized protein</fullName>
    </submittedName>
</protein>
<dbReference type="AlphaFoldDB" id="A0A1N7SFZ2"/>
<sequence length="74" mass="8055">MPPQPSENRACGLRRYNFPDVSRHFADGRGSHAAHRSAAVNAKESYEEASRHPVCSAVSHRLRGVSGLAQPGCR</sequence>
<gene>
    <name evidence="1" type="ORF">BN2476_500136</name>
</gene>
<dbReference type="EMBL" id="CYGY02000050">
    <property type="protein sequence ID" value="SIT46264.1"/>
    <property type="molecule type" value="Genomic_DNA"/>
</dbReference>
<reference evidence="1" key="1">
    <citation type="submission" date="2016-12" db="EMBL/GenBank/DDBJ databases">
        <authorList>
            <person name="Moulin L."/>
        </authorList>
    </citation>
    <scope>NUCLEOTIDE SEQUENCE [LARGE SCALE GENOMIC DNA]</scope>
    <source>
        <strain evidence="1">STM 7183</strain>
    </source>
</reference>
<evidence type="ECO:0000313" key="2">
    <source>
        <dbReference type="Proteomes" id="UP000195569"/>
    </source>
</evidence>
<evidence type="ECO:0000313" key="1">
    <source>
        <dbReference type="EMBL" id="SIT46264.1"/>
    </source>
</evidence>
<dbReference type="Proteomes" id="UP000195569">
    <property type="component" value="Unassembled WGS sequence"/>
</dbReference>
<proteinExistence type="predicted"/>
<name>A0A1N7SFZ2_9BURK</name>